<name>A0A428ISH0_STROR</name>
<keyword evidence="1" id="KW-0175">Coiled coil</keyword>
<proteinExistence type="predicted"/>
<dbReference type="RefSeq" id="WP_125867326.1">
    <property type="nucleotide sequence ID" value="NZ_RMVN01000015.1"/>
</dbReference>
<reference evidence="2 3" key="1">
    <citation type="submission" date="2018-11" db="EMBL/GenBank/DDBJ databases">
        <title>Species Designations Belie Phenotypic and Genotypic Heterogeneity in Oral Streptococci.</title>
        <authorList>
            <person name="Velsko I."/>
        </authorList>
    </citation>
    <scope>NUCLEOTIDE SEQUENCE [LARGE SCALE GENOMIC DNA]</scope>
    <source>
        <strain evidence="2 3">BCC05</strain>
    </source>
</reference>
<evidence type="ECO:0000313" key="2">
    <source>
        <dbReference type="EMBL" id="RSK20752.1"/>
    </source>
</evidence>
<dbReference type="EMBL" id="RMVN01000015">
    <property type="protein sequence ID" value="RSK20752.1"/>
    <property type="molecule type" value="Genomic_DNA"/>
</dbReference>
<feature type="coiled-coil region" evidence="1">
    <location>
        <begin position="47"/>
        <end position="74"/>
    </location>
</feature>
<organism evidence="2 3">
    <name type="scientific">Streptococcus oralis</name>
    <dbReference type="NCBI Taxonomy" id="1303"/>
    <lineage>
        <taxon>Bacteria</taxon>
        <taxon>Bacillati</taxon>
        <taxon>Bacillota</taxon>
        <taxon>Bacilli</taxon>
        <taxon>Lactobacillales</taxon>
        <taxon>Streptococcaceae</taxon>
        <taxon>Streptococcus</taxon>
    </lineage>
</organism>
<dbReference type="AlphaFoldDB" id="A0A428ISH0"/>
<accession>A0A428ISH0</accession>
<protein>
    <submittedName>
        <fullName evidence="2">Uncharacterized protein</fullName>
    </submittedName>
</protein>
<sequence length="77" mass="8858">MSSVKNKGKCFARAEVSEKQKEYIAILAELKGVTTPELLQQVLERFIDSNLELIKEYQENLKTLQQETKNKIVMNGE</sequence>
<gene>
    <name evidence="2" type="ORF">D8800_08765</name>
</gene>
<evidence type="ECO:0000256" key="1">
    <source>
        <dbReference type="SAM" id="Coils"/>
    </source>
</evidence>
<comment type="caution">
    <text evidence="2">The sequence shown here is derived from an EMBL/GenBank/DDBJ whole genome shotgun (WGS) entry which is preliminary data.</text>
</comment>
<evidence type="ECO:0000313" key="3">
    <source>
        <dbReference type="Proteomes" id="UP000269220"/>
    </source>
</evidence>
<dbReference type="Proteomes" id="UP000269220">
    <property type="component" value="Unassembled WGS sequence"/>
</dbReference>